<keyword evidence="4" id="KW-1185">Reference proteome</keyword>
<dbReference type="Gene3D" id="3.30.1490.20">
    <property type="entry name" value="ATP-grasp fold, A domain"/>
    <property type="match status" value="1"/>
</dbReference>
<dbReference type="InterPro" id="IPR010121">
    <property type="entry name" value="Pyruvate_phosphate_dikinase"/>
</dbReference>
<comment type="caution">
    <text evidence="3">The sequence shown here is derived from an EMBL/GenBank/DDBJ whole genome shotgun (WGS) entry which is preliminary data.</text>
</comment>
<organism evidence="3 4">
    <name type="scientific">Haematococcus lacustris</name>
    <name type="common">Green alga</name>
    <name type="synonym">Haematococcus pluvialis</name>
    <dbReference type="NCBI Taxonomy" id="44745"/>
    <lineage>
        <taxon>Eukaryota</taxon>
        <taxon>Viridiplantae</taxon>
        <taxon>Chlorophyta</taxon>
        <taxon>core chlorophytes</taxon>
        <taxon>Chlorophyceae</taxon>
        <taxon>CS clade</taxon>
        <taxon>Chlamydomonadales</taxon>
        <taxon>Haematococcaceae</taxon>
        <taxon>Haematococcus</taxon>
    </lineage>
</organism>
<protein>
    <recommendedName>
        <fullName evidence="2">Pyruvate phosphate dikinase AMP/ATP-binding domain-containing protein</fullName>
    </recommendedName>
</protein>
<gene>
    <name evidence="3" type="ORF">HaLaN_20990</name>
</gene>
<dbReference type="GO" id="GO:0016301">
    <property type="term" value="F:kinase activity"/>
    <property type="evidence" value="ECO:0007669"/>
    <property type="project" value="InterPro"/>
</dbReference>
<evidence type="ECO:0000313" key="3">
    <source>
        <dbReference type="EMBL" id="GFH23385.1"/>
    </source>
</evidence>
<feature type="non-terminal residue" evidence="3">
    <location>
        <position position="202"/>
    </location>
</feature>
<evidence type="ECO:0000313" key="4">
    <source>
        <dbReference type="Proteomes" id="UP000485058"/>
    </source>
</evidence>
<dbReference type="SUPFAM" id="SSF56059">
    <property type="entry name" value="Glutathione synthetase ATP-binding domain-like"/>
    <property type="match status" value="1"/>
</dbReference>
<dbReference type="InterPro" id="IPR013815">
    <property type="entry name" value="ATP_grasp_subdomain_1"/>
</dbReference>
<name>A0A699ZN51_HAELA</name>
<evidence type="ECO:0000256" key="1">
    <source>
        <dbReference type="ARBA" id="ARBA00007837"/>
    </source>
</evidence>
<dbReference type="GO" id="GO:0050242">
    <property type="term" value="F:pyruvate, phosphate dikinase activity"/>
    <property type="evidence" value="ECO:0007669"/>
    <property type="project" value="InterPro"/>
</dbReference>
<reference evidence="3 4" key="1">
    <citation type="submission" date="2020-02" db="EMBL/GenBank/DDBJ databases">
        <title>Draft genome sequence of Haematococcus lacustris strain NIES-144.</title>
        <authorList>
            <person name="Morimoto D."/>
            <person name="Nakagawa S."/>
            <person name="Yoshida T."/>
            <person name="Sawayama S."/>
        </authorList>
    </citation>
    <scope>NUCLEOTIDE SEQUENCE [LARGE SCALE GENOMIC DNA]</scope>
    <source>
        <strain evidence="3 4">NIES-144</strain>
    </source>
</reference>
<dbReference type="PANTHER" id="PTHR22931">
    <property type="entry name" value="PHOSPHOENOLPYRUVATE DIKINASE-RELATED"/>
    <property type="match status" value="1"/>
</dbReference>
<dbReference type="AlphaFoldDB" id="A0A699ZN51"/>
<sequence length="202" mass="22202">MSRIGLSVPPGLTLTTAVCAEFHANGRQLPPGCWEEMLQGLLQVEQEMGCKLGNPANPLLLSVRSGAAISMPGMMDTVLNLGLNDAVVEGLASKAGERFAFDAYRRFLDMFGGVVMDVPHSLFEHQMASLKHERGCMQDTDLSAADLRVLVARYKEVYRSRGKVFPEDPYDQLHLAISAVFDSWQSDRAKVYLAVNQITGLK</sequence>
<dbReference type="Gene3D" id="1.20.80.30">
    <property type="match status" value="1"/>
</dbReference>
<feature type="domain" description="Pyruvate phosphate dikinase AMP/ATP-binding" evidence="2">
    <location>
        <begin position="36"/>
        <end position="198"/>
    </location>
</feature>
<dbReference type="Pfam" id="PF01326">
    <property type="entry name" value="PPDK_N"/>
    <property type="match status" value="1"/>
</dbReference>
<proteinExistence type="inferred from homology"/>
<dbReference type="EMBL" id="BLLF01002260">
    <property type="protein sequence ID" value="GFH23385.1"/>
    <property type="molecule type" value="Genomic_DNA"/>
</dbReference>
<comment type="similarity">
    <text evidence="1">Belongs to the PEP-utilizing enzyme family.</text>
</comment>
<dbReference type="GO" id="GO:0005524">
    <property type="term" value="F:ATP binding"/>
    <property type="evidence" value="ECO:0007669"/>
    <property type="project" value="InterPro"/>
</dbReference>
<dbReference type="InterPro" id="IPR002192">
    <property type="entry name" value="PPDK_AMP/ATP-bd"/>
</dbReference>
<dbReference type="PANTHER" id="PTHR22931:SF9">
    <property type="entry name" value="PYRUVATE, PHOSPHATE DIKINASE 1, CHLOROPLASTIC"/>
    <property type="match status" value="1"/>
</dbReference>
<dbReference type="Proteomes" id="UP000485058">
    <property type="component" value="Unassembled WGS sequence"/>
</dbReference>
<evidence type="ECO:0000259" key="2">
    <source>
        <dbReference type="Pfam" id="PF01326"/>
    </source>
</evidence>
<accession>A0A699ZN51</accession>